<dbReference type="PROSITE" id="PS00070">
    <property type="entry name" value="ALDEHYDE_DEHYDR_CYS"/>
    <property type="match status" value="1"/>
</dbReference>
<evidence type="ECO:0000256" key="1">
    <source>
        <dbReference type="ARBA" id="ARBA00009986"/>
    </source>
</evidence>
<keyword evidence="2" id="KW-0560">Oxidoreductase</keyword>
<dbReference type="InterPro" id="IPR016162">
    <property type="entry name" value="Ald_DH_N"/>
</dbReference>
<dbReference type="GO" id="GO:0016620">
    <property type="term" value="F:oxidoreductase activity, acting on the aldehyde or oxo group of donors, NAD or NADP as acceptor"/>
    <property type="evidence" value="ECO:0007669"/>
    <property type="project" value="InterPro"/>
</dbReference>
<dbReference type="PANTHER" id="PTHR43353">
    <property type="entry name" value="SUCCINATE-SEMIALDEHYDE DEHYDROGENASE, MITOCHONDRIAL"/>
    <property type="match status" value="1"/>
</dbReference>
<dbReference type="InterPro" id="IPR016161">
    <property type="entry name" value="Ald_DH/histidinol_DH"/>
</dbReference>
<gene>
    <name evidence="5" type="ORF">OG2516_17745</name>
</gene>
<dbReference type="SUPFAM" id="SSF53720">
    <property type="entry name" value="ALDH-like"/>
    <property type="match status" value="1"/>
</dbReference>
<evidence type="ECO:0000256" key="2">
    <source>
        <dbReference type="ARBA" id="ARBA00023002"/>
    </source>
</evidence>
<evidence type="ECO:0000313" key="6">
    <source>
        <dbReference type="Proteomes" id="UP000003635"/>
    </source>
</evidence>
<dbReference type="EMBL" id="AAOT01000014">
    <property type="protein sequence ID" value="EAR51296.1"/>
    <property type="molecule type" value="Genomic_DNA"/>
</dbReference>
<dbReference type="InterPro" id="IPR016160">
    <property type="entry name" value="Ald_DH_CS_CYS"/>
</dbReference>
<evidence type="ECO:0000313" key="5">
    <source>
        <dbReference type="EMBL" id="EAR51296.1"/>
    </source>
</evidence>
<comment type="caution">
    <text evidence="5">The sequence shown here is derived from an EMBL/GenBank/DDBJ whole genome shotgun (WGS) entry which is preliminary data.</text>
</comment>
<dbReference type="eggNOG" id="COG1012">
    <property type="taxonomic scope" value="Bacteria"/>
</dbReference>
<accession>Q2CF31</accession>
<dbReference type="AlphaFoldDB" id="Q2CF31"/>
<dbReference type="PANTHER" id="PTHR43353:SF5">
    <property type="entry name" value="SUCCINATE-SEMIALDEHYDE DEHYDROGENASE, MITOCHONDRIAL"/>
    <property type="match status" value="1"/>
</dbReference>
<dbReference type="Gene3D" id="3.40.309.10">
    <property type="entry name" value="Aldehyde Dehydrogenase, Chain A, domain 2"/>
    <property type="match status" value="1"/>
</dbReference>
<dbReference type="Pfam" id="PF00171">
    <property type="entry name" value="Aldedh"/>
    <property type="match status" value="1"/>
</dbReference>
<feature type="region of interest" description="Disordered" evidence="3">
    <location>
        <begin position="1"/>
        <end position="25"/>
    </location>
</feature>
<comment type="similarity">
    <text evidence="1">Belongs to the aldehyde dehydrogenase family.</text>
</comment>
<dbReference type="InterPro" id="IPR016163">
    <property type="entry name" value="Ald_DH_C"/>
</dbReference>
<feature type="domain" description="Aldehyde dehydrogenase" evidence="4">
    <location>
        <begin position="2"/>
        <end position="454"/>
    </location>
</feature>
<dbReference type="Proteomes" id="UP000003635">
    <property type="component" value="Unassembled WGS sequence"/>
</dbReference>
<dbReference type="RefSeq" id="WP_007256826.1">
    <property type="nucleotide sequence ID" value="NZ_CH724109.1"/>
</dbReference>
<sequence>MPARSPASGQPIGTLPRSSREDAQRAVAAARDAQAGWAEVSVWERADACLRIAAELEARRERVADMLVLEQGKPRAEAEGEVGAAVAGFRLAAEEVRQLGGETIPTEDGGKLALTIRQPRGVFAVVTPWNFPINIPVEYLGPAIASGCAVVWTPAPTTAFCAIELAEAIEAAGLPAGVVNLVIGEGPVVGDEIVSHPGTDGIGFTGSTATGQRIAERGAGKQMLLELGGNGPVIVFDDADLDRAAEAAAAAAFLNAGQVCSATERVLVHRDVVDAFADKVARIAKAKVLGDPAARETQMGPLNNAQVAQKTREHVEDALNHGATLLAGGRSRDDLGSELFYEPTVLTGVTADMRINREETFGPVVPILAFDSDDEALALALDNDYGLTSSVFTRDLGRALRFGKSLRSGIVNVNEAPSYWELHLPFGGGAGRKSGTGRIGGRHTLEAMTVIKTIVLQA</sequence>
<dbReference type="HOGENOM" id="CLU_005391_1_0_5"/>
<dbReference type="InterPro" id="IPR015590">
    <property type="entry name" value="Aldehyde_DH_dom"/>
</dbReference>
<reference evidence="5 6" key="1">
    <citation type="journal article" date="2010" name="J. Bacteriol.">
        <title>Genome sequences of Oceanicola granulosus HTCC2516(T) and Oceanicola batsensis HTCC2597(TDelta).</title>
        <authorList>
            <person name="Thrash J.C."/>
            <person name="Cho J.C."/>
            <person name="Vergin K.L."/>
            <person name="Giovannoni S.J."/>
        </authorList>
    </citation>
    <scope>NUCLEOTIDE SEQUENCE [LARGE SCALE GENOMIC DNA]</scope>
    <source>
        <strain evidence="6">ATCC BAA-861 / DSM 15982 / KCTC 12143 / HTCC2516</strain>
    </source>
</reference>
<evidence type="ECO:0000256" key="3">
    <source>
        <dbReference type="SAM" id="MobiDB-lite"/>
    </source>
</evidence>
<organism evidence="5 6">
    <name type="scientific">Oceanicola granulosus (strain ATCC BAA-861 / DSM 15982 / KCTC 12143 / HTCC2516)</name>
    <dbReference type="NCBI Taxonomy" id="314256"/>
    <lineage>
        <taxon>Bacteria</taxon>
        <taxon>Pseudomonadati</taxon>
        <taxon>Pseudomonadota</taxon>
        <taxon>Alphaproteobacteria</taxon>
        <taxon>Rhodobacterales</taxon>
        <taxon>Roseobacteraceae</taxon>
        <taxon>Oceanicola</taxon>
    </lineage>
</organism>
<proteinExistence type="inferred from homology"/>
<dbReference type="FunFam" id="3.40.309.10:FF:000009">
    <property type="entry name" value="Aldehyde dehydrogenase A"/>
    <property type="match status" value="1"/>
</dbReference>
<protein>
    <submittedName>
        <fullName evidence="5">Succinate-semialdehyde dehydrogenase (NADP+)</fullName>
    </submittedName>
</protein>
<dbReference type="Gene3D" id="3.40.605.10">
    <property type="entry name" value="Aldehyde Dehydrogenase, Chain A, domain 1"/>
    <property type="match status" value="1"/>
</dbReference>
<evidence type="ECO:0000259" key="4">
    <source>
        <dbReference type="Pfam" id="PF00171"/>
    </source>
</evidence>
<dbReference type="STRING" id="314256.OG2516_17745"/>
<dbReference type="InterPro" id="IPR050740">
    <property type="entry name" value="Aldehyde_DH_Superfamily"/>
</dbReference>
<keyword evidence="6" id="KW-1185">Reference proteome</keyword>
<dbReference type="FunFam" id="3.40.605.10:FF:000007">
    <property type="entry name" value="NAD/NADP-dependent betaine aldehyde dehydrogenase"/>
    <property type="match status" value="1"/>
</dbReference>
<dbReference type="CDD" id="cd07078">
    <property type="entry name" value="ALDH"/>
    <property type="match status" value="1"/>
</dbReference>
<name>Q2CF31_OCEGH</name>